<dbReference type="Proteomes" id="UP000886523">
    <property type="component" value="Unassembled WGS sequence"/>
</dbReference>
<dbReference type="Pfam" id="PF08752">
    <property type="entry name" value="COP-gamma_platf"/>
    <property type="match status" value="1"/>
</dbReference>
<protein>
    <recommendedName>
        <fullName evidence="1">Coatomer gamma subunit appendage Ig-like subdomain domain-containing protein</fullName>
    </recommendedName>
</protein>
<dbReference type="InterPro" id="IPR017106">
    <property type="entry name" value="Coatomer_gsu"/>
</dbReference>
<dbReference type="GO" id="GO:0030126">
    <property type="term" value="C:COPI vesicle coat"/>
    <property type="evidence" value="ECO:0007669"/>
    <property type="project" value="InterPro"/>
</dbReference>
<reference evidence="2" key="1">
    <citation type="journal article" date="2020" name="Nat. Commun.">
        <title>Large-scale genome sequencing of mycorrhizal fungi provides insights into the early evolution of symbiotic traits.</title>
        <authorList>
            <person name="Miyauchi S."/>
            <person name="Kiss E."/>
            <person name="Kuo A."/>
            <person name="Drula E."/>
            <person name="Kohler A."/>
            <person name="Sanchez-Garcia M."/>
            <person name="Morin E."/>
            <person name="Andreopoulos B."/>
            <person name="Barry K.W."/>
            <person name="Bonito G."/>
            <person name="Buee M."/>
            <person name="Carver A."/>
            <person name="Chen C."/>
            <person name="Cichocki N."/>
            <person name="Clum A."/>
            <person name="Culley D."/>
            <person name="Crous P.W."/>
            <person name="Fauchery L."/>
            <person name="Girlanda M."/>
            <person name="Hayes R.D."/>
            <person name="Keri Z."/>
            <person name="LaButti K."/>
            <person name="Lipzen A."/>
            <person name="Lombard V."/>
            <person name="Magnuson J."/>
            <person name="Maillard F."/>
            <person name="Murat C."/>
            <person name="Nolan M."/>
            <person name="Ohm R.A."/>
            <person name="Pangilinan J."/>
            <person name="Pereira M.F."/>
            <person name="Perotto S."/>
            <person name="Peter M."/>
            <person name="Pfister S."/>
            <person name="Riley R."/>
            <person name="Sitrit Y."/>
            <person name="Stielow J.B."/>
            <person name="Szollosi G."/>
            <person name="Zifcakova L."/>
            <person name="Stursova M."/>
            <person name="Spatafora J.W."/>
            <person name="Tedersoo L."/>
            <person name="Vaario L.M."/>
            <person name="Yamada A."/>
            <person name="Yan M."/>
            <person name="Wang P."/>
            <person name="Xu J."/>
            <person name="Bruns T."/>
            <person name="Baldrian P."/>
            <person name="Vilgalys R."/>
            <person name="Dunand C."/>
            <person name="Henrissat B."/>
            <person name="Grigoriev I.V."/>
            <person name="Hibbett D."/>
            <person name="Nagy L.G."/>
            <person name="Martin F.M."/>
        </authorList>
    </citation>
    <scope>NUCLEOTIDE SEQUENCE</scope>
    <source>
        <strain evidence="2">UP504</strain>
    </source>
</reference>
<dbReference type="PANTHER" id="PTHR10261:SF0">
    <property type="entry name" value="COATOMER SUBUNIT GAMMA-2"/>
    <property type="match status" value="1"/>
</dbReference>
<gene>
    <name evidence="2" type="ORF">BS47DRAFT_1388965</name>
</gene>
<dbReference type="EMBL" id="MU128924">
    <property type="protein sequence ID" value="KAF9518561.1"/>
    <property type="molecule type" value="Genomic_DNA"/>
</dbReference>
<sequence length="170" mass="18844">MKLLLFMGDSDDEVRDRVTMYLRVMKEPPLAETYVKDESVFSLAALESKLVAYVRDADASDQPFDATSLPKISQEQARQESPSALETIHTLAPWKSAKTVTPAPMAAEAQSAYVKQLQAVPELASYGPVLNSSAKPIPLTESETEYVMSCVKHIFKEHTVFQAGYSFSQH</sequence>
<dbReference type="GO" id="GO:0006886">
    <property type="term" value="P:intracellular protein transport"/>
    <property type="evidence" value="ECO:0007669"/>
    <property type="project" value="InterPro"/>
</dbReference>
<dbReference type="GO" id="GO:0006888">
    <property type="term" value="P:endoplasmic reticulum to Golgi vesicle-mediated transport"/>
    <property type="evidence" value="ECO:0007669"/>
    <property type="project" value="TreeGrafter"/>
</dbReference>
<dbReference type="GO" id="GO:0006891">
    <property type="term" value="P:intra-Golgi vesicle-mediated transport"/>
    <property type="evidence" value="ECO:0007669"/>
    <property type="project" value="TreeGrafter"/>
</dbReference>
<dbReference type="InterPro" id="IPR013040">
    <property type="entry name" value="Coatomer_gsu_app_Ig-like_dom"/>
</dbReference>
<dbReference type="GO" id="GO:0005783">
    <property type="term" value="C:endoplasmic reticulum"/>
    <property type="evidence" value="ECO:0007669"/>
    <property type="project" value="TreeGrafter"/>
</dbReference>
<dbReference type="GO" id="GO:0005198">
    <property type="term" value="F:structural molecule activity"/>
    <property type="evidence" value="ECO:0007669"/>
    <property type="project" value="InterPro"/>
</dbReference>
<dbReference type="InterPro" id="IPR037067">
    <property type="entry name" value="Coatomer_gsu_app_sf"/>
</dbReference>
<evidence type="ECO:0000259" key="1">
    <source>
        <dbReference type="Pfam" id="PF08752"/>
    </source>
</evidence>
<dbReference type="Gene3D" id="2.60.40.1480">
    <property type="entry name" value="Coatomer, gamma subunit, appendage domain"/>
    <property type="match status" value="1"/>
</dbReference>
<dbReference type="PANTHER" id="PTHR10261">
    <property type="entry name" value="COATOMER SUBUNIT GAMMA"/>
    <property type="match status" value="1"/>
</dbReference>
<dbReference type="SUPFAM" id="SSF49348">
    <property type="entry name" value="Clathrin adaptor appendage domain"/>
    <property type="match status" value="1"/>
</dbReference>
<dbReference type="GO" id="GO:0005793">
    <property type="term" value="C:endoplasmic reticulum-Golgi intermediate compartment"/>
    <property type="evidence" value="ECO:0007669"/>
    <property type="project" value="TreeGrafter"/>
</dbReference>
<evidence type="ECO:0000313" key="3">
    <source>
        <dbReference type="Proteomes" id="UP000886523"/>
    </source>
</evidence>
<dbReference type="InterPro" id="IPR013041">
    <property type="entry name" value="Clathrin_app_Ig-like_sf"/>
</dbReference>
<dbReference type="GO" id="GO:0000139">
    <property type="term" value="C:Golgi membrane"/>
    <property type="evidence" value="ECO:0007669"/>
    <property type="project" value="TreeGrafter"/>
</dbReference>
<accession>A0A9P6B6I5</accession>
<dbReference type="AlphaFoldDB" id="A0A9P6B6I5"/>
<comment type="caution">
    <text evidence="2">The sequence shown here is derived from an EMBL/GenBank/DDBJ whole genome shotgun (WGS) entry which is preliminary data.</text>
</comment>
<name>A0A9P6B6I5_9AGAM</name>
<dbReference type="GO" id="GO:0009306">
    <property type="term" value="P:protein secretion"/>
    <property type="evidence" value="ECO:0007669"/>
    <property type="project" value="TreeGrafter"/>
</dbReference>
<feature type="domain" description="Coatomer gamma subunit appendage Ig-like subdomain" evidence="1">
    <location>
        <begin position="112"/>
        <end position="162"/>
    </location>
</feature>
<keyword evidence="3" id="KW-1185">Reference proteome</keyword>
<evidence type="ECO:0000313" key="2">
    <source>
        <dbReference type="EMBL" id="KAF9518561.1"/>
    </source>
</evidence>
<dbReference type="OrthoDB" id="1074925at2759"/>
<organism evidence="2 3">
    <name type="scientific">Hydnum rufescens UP504</name>
    <dbReference type="NCBI Taxonomy" id="1448309"/>
    <lineage>
        <taxon>Eukaryota</taxon>
        <taxon>Fungi</taxon>
        <taxon>Dikarya</taxon>
        <taxon>Basidiomycota</taxon>
        <taxon>Agaricomycotina</taxon>
        <taxon>Agaricomycetes</taxon>
        <taxon>Cantharellales</taxon>
        <taxon>Hydnaceae</taxon>
        <taxon>Hydnum</taxon>
    </lineage>
</organism>
<proteinExistence type="predicted"/>